<dbReference type="SUPFAM" id="SSF57903">
    <property type="entry name" value="FYVE/PHD zinc finger"/>
    <property type="match status" value="1"/>
</dbReference>
<feature type="region of interest" description="Disordered" evidence="1">
    <location>
        <begin position="917"/>
        <end position="980"/>
    </location>
</feature>
<proteinExistence type="predicted"/>
<keyword evidence="3" id="KW-1185">Reference proteome</keyword>
<sequence length="980" mass="113627">MIQCDECSKWYHNDCMHVQGFNDEERALMKYRCGVGSCNNGKTSISFERHGEGHSSHSGHSSKLCNETYSDDCVRTQEESARGNTTKIFDTTGHMDQDEFRVDSDEAFEEYIHLLKGVDGSHATPRVDKTNGTKRRLSKGQLKRKVIRNSREDDYGVTSDDEFEEFIKRVKEDGGDKLGKEAGEKFIKELETKVDKDLNSKICEGLCNKRTEVFHDKIEQVLDCKLGEELETLGRINITDLPQAREMNFCKSNSETSFVIDQSDWEKLRRNQTKPNTLPLEWVNIFSSKLRNINDVCSFIFIRHYVRKQNSRKRSGLVFKADGRCSFSDCPVTCHLEMDCERKLKVNVKLTGTTCHRRNEIRARYVRGQDRRNLMEKLQHKPPRREYLDRINKLSDETFLSGCRDMAPSKSVLEKISSEGRDFMRGCEGELMELLKLIETQKLKDTGRKIEGILRKVSLEPPYLMLWSEESIRVWHTICPRDVVYLDGTGSIITNNSFLAGKRKYQLYELVVRNPVKGKQPFTVASLVTTTYTADIILHLLTSFQQSEKIIYGHQNTSVPSLMIIDGSSALLIGILKAFTGESPVEYLERSFRIVTGLANAADLSKMLVHICSSHFMKTMASFCKKHFGKNSKFIKYCIGVLITCHDWTTLKLIVKYIFVLTGSKNMNEQSTHAFSELSNFIQRDEVKILDSVAEPDEPSKSNLFDCIDITEDEFVRTAPHSPFKEFFSSLLKNTTKHLDKGKDEGTNSYYCPTFSNELVKNYLSSVGAWSSLLLGNISRHGSSECYEKLTSKYSNIAIGDFHSLLSQNRTQGTVEKTMQEVKRVRLNNRRVNSLDEFVRVYERDYIALQREFLDEFSRRPRRVSKKATKISKDKWIKRKRKPNTNVFKEYLYKTTVKLFADYEIRRRDLEQKEANIRKRERETEIAEEEKVKKQKEWQKEWEAGRDKRVNNWRDFKQQKKKKSKSGMGFKPPKPKLEER</sequence>
<dbReference type="AlphaFoldDB" id="A0A9Q0YTT5"/>
<accession>A0A9Q0YTT5</accession>
<reference evidence="2" key="1">
    <citation type="submission" date="2021-10" db="EMBL/GenBank/DDBJ databases">
        <title>Tropical sea cucumber genome reveals ecological adaptation and Cuvierian tubules defense mechanism.</title>
        <authorList>
            <person name="Chen T."/>
        </authorList>
    </citation>
    <scope>NUCLEOTIDE SEQUENCE</scope>
    <source>
        <strain evidence="2">Nanhai2018</strain>
        <tissue evidence="2">Muscle</tissue>
    </source>
</reference>
<organism evidence="2 3">
    <name type="scientific">Holothuria leucospilota</name>
    <name type="common">Black long sea cucumber</name>
    <name type="synonym">Mertensiothuria leucospilota</name>
    <dbReference type="NCBI Taxonomy" id="206669"/>
    <lineage>
        <taxon>Eukaryota</taxon>
        <taxon>Metazoa</taxon>
        <taxon>Echinodermata</taxon>
        <taxon>Eleutherozoa</taxon>
        <taxon>Echinozoa</taxon>
        <taxon>Holothuroidea</taxon>
        <taxon>Aspidochirotacea</taxon>
        <taxon>Aspidochirotida</taxon>
        <taxon>Holothuriidae</taxon>
        <taxon>Holothuria</taxon>
    </lineage>
</organism>
<dbReference type="InterPro" id="IPR042858">
    <property type="entry name" value="DNAJC8"/>
</dbReference>
<dbReference type="PANTHER" id="PTHR15606">
    <property type="entry name" value="DNAJ HOMOLOG SUBFAMILY C MEMBER 8/LIPOPOLYSACCHARIDE SPECIFIC RESPONSE-7-RELATED"/>
    <property type="match status" value="1"/>
</dbReference>
<gene>
    <name evidence="2" type="ORF">HOLleu_32329</name>
</gene>
<dbReference type="InterPro" id="IPR011011">
    <property type="entry name" value="Znf_FYVE_PHD"/>
</dbReference>
<dbReference type="Proteomes" id="UP001152320">
    <property type="component" value="Chromosome 16"/>
</dbReference>
<feature type="compositionally biased region" description="Basic and acidic residues" evidence="1">
    <location>
        <begin position="917"/>
        <end position="958"/>
    </location>
</feature>
<protein>
    <submittedName>
        <fullName evidence="2">DnaJ-like subfamily C member 8</fullName>
    </submittedName>
</protein>
<dbReference type="OrthoDB" id="413122at2759"/>
<dbReference type="EMBL" id="JAIZAY010000016">
    <property type="protein sequence ID" value="KAJ8027239.1"/>
    <property type="molecule type" value="Genomic_DNA"/>
</dbReference>
<evidence type="ECO:0000256" key="1">
    <source>
        <dbReference type="SAM" id="MobiDB-lite"/>
    </source>
</evidence>
<dbReference type="Gene3D" id="2.60.120.650">
    <property type="entry name" value="Cupin"/>
    <property type="match status" value="1"/>
</dbReference>
<dbReference type="PANTHER" id="PTHR15606:SF4">
    <property type="entry name" value="DNAJ HOMOLOG SUBFAMILY C MEMBER 8"/>
    <property type="match status" value="1"/>
</dbReference>
<comment type="caution">
    <text evidence="2">The sequence shown here is derived from an EMBL/GenBank/DDBJ whole genome shotgun (WGS) entry which is preliminary data.</text>
</comment>
<dbReference type="GO" id="GO:0005634">
    <property type="term" value="C:nucleus"/>
    <property type="evidence" value="ECO:0007669"/>
    <property type="project" value="TreeGrafter"/>
</dbReference>
<evidence type="ECO:0000313" key="3">
    <source>
        <dbReference type="Proteomes" id="UP001152320"/>
    </source>
</evidence>
<name>A0A9Q0YTT5_HOLLE</name>
<evidence type="ECO:0000313" key="2">
    <source>
        <dbReference type="EMBL" id="KAJ8027239.1"/>
    </source>
</evidence>